<proteinExistence type="predicted"/>
<gene>
    <name evidence="1" type="ORF">GCM10009717_30450</name>
</gene>
<dbReference type="Proteomes" id="UP001499954">
    <property type="component" value="Unassembled WGS sequence"/>
</dbReference>
<dbReference type="EMBL" id="BAAAMK010000008">
    <property type="protein sequence ID" value="GAA1961616.1"/>
    <property type="molecule type" value="Genomic_DNA"/>
</dbReference>
<reference evidence="1 2" key="1">
    <citation type="journal article" date="2019" name="Int. J. Syst. Evol. Microbiol.">
        <title>The Global Catalogue of Microorganisms (GCM) 10K type strain sequencing project: providing services to taxonomists for standard genome sequencing and annotation.</title>
        <authorList>
            <consortium name="The Broad Institute Genomics Platform"/>
            <consortium name="The Broad Institute Genome Sequencing Center for Infectious Disease"/>
            <person name="Wu L."/>
            <person name="Ma J."/>
        </authorList>
    </citation>
    <scope>NUCLEOTIDE SEQUENCE [LARGE SCALE GENOMIC DNA]</scope>
    <source>
        <strain evidence="1 2">JCM 13584</strain>
    </source>
</reference>
<name>A0ABN2R0R8_9MICO</name>
<keyword evidence="2" id="KW-1185">Reference proteome</keyword>
<dbReference type="Gene3D" id="3.10.20.30">
    <property type="match status" value="1"/>
</dbReference>
<dbReference type="RefSeq" id="WP_157415344.1">
    <property type="nucleotide sequence ID" value="NZ_BAAAMK010000008.1"/>
</dbReference>
<dbReference type="InterPro" id="IPR016155">
    <property type="entry name" value="Mopterin_synth/thiamin_S_b"/>
</dbReference>
<sequence length="82" mass="8660">MTLVTVRYFAAAAEAAGLEQERLELAASATVADLREVLLARYGAPMERVLRSGSFLVGGRVERDPAAALSEQVDILPPFAGG</sequence>
<dbReference type="InterPro" id="IPR003749">
    <property type="entry name" value="ThiS/MoaD-like"/>
</dbReference>
<organism evidence="1 2">
    <name type="scientific">Agromyces allii</name>
    <dbReference type="NCBI Taxonomy" id="393607"/>
    <lineage>
        <taxon>Bacteria</taxon>
        <taxon>Bacillati</taxon>
        <taxon>Actinomycetota</taxon>
        <taxon>Actinomycetes</taxon>
        <taxon>Micrococcales</taxon>
        <taxon>Microbacteriaceae</taxon>
        <taxon>Agromyces</taxon>
    </lineage>
</organism>
<evidence type="ECO:0000313" key="2">
    <source>
        <dbReference type="Proteomes" id="UP001499954"/>
    </source>
</evidence>
<protein>
    <submittedName>
        <fullName evidence="1">MoaD/ThiS family protein</fullName>
    </submittedName>
</protein>
<dbReference type="CDD" id="cd17040">
    <property type="entry name" value="Ubl_MoaD_like"/>
    <property type="match status" value="1"/>
</dbReference>
<dbReference type="InterPro" id="IPR012675">
    <property type="entry name" value="Beta-grasp_dom_sf"/>
</dbReference>
<comment type="caution">
    <text evidence="1">The sequence shown here is derived from an EMBL/GenBank/DDBJ whole genome shotgun (WGS) entry which is preliminary data.</text>
</comment>
<dbReference type="SUPFAM" id="SSF54285">
    <property type="entry name" value="MoaD/ThiS"/>
    <property type="match status" value="1"/>
</dbReference>
<accession>A0ABN2R0R8</accession>
<evidence type="ECO:0000313" key="1">
    <source>
        <dbReference type="EMBL" id="GAA1961616.1"/>
    </source>
</evidence>
<dbReference type="Pfam" id="PF02597">
    <property type="entry name" value="ThiS"/>
    <property type="match status" value="1"/>
</dbReference>